<name>A0ABT3FKH5_9BACT</name>
<keyword evidence="3" id="KW-1185">Reference proteome</keyword>
<gene>
    <name evidence="2" type="ORF">OKA04_04980</name>
</gene>
<keyword evidence="1" id="KW-0812">Transmembrane</keyword>
<proteinExistence type="predicted"/>
<accession>A0ABT3FKH5</accession>
<feature type="transmembrane region" description="Helical" evidence="1">
    <location>
        <begin position="36"/>
        <end position="53"/>
    </location>
</feature>
<reference evidence="2 3" key="1">
    <citation type="submission" date="2022-10" db="EMBL/GenBank/DDBJ databases">
        <title>Luteolibacter flavescens strain MCCC 1K03193, whole genome shotgun sequencing project.</title>
        <authorList>
            <person name="Zhao G."/>
            <person name="Shen L."/>
        </authorList>
    </citation>
    <scope>NUCLEOTIDE SEQUENCE [LARGE SCALE GENOMIC DNA]</scope>
    <source>
        <strain evidence="2 3">MCCC 1K03193</strain>
    </source>
</reference>
<comment type="caution">
    <text evidence="2">The sequence shown here is derived from an EMBL/GenBank/DDBJ whole genome shotgun (WGS) entry which is preliminary data.</text>
</comment>
<evidence type="ECO:0000256" key="1">
    <source>
        <dbReference type="SAM" id="Phobius"/>
    </source>
</evidence>
<dbReference type="Proteomes" id="UP001207930">
    <property type="component" value="Unassembled WGS sequence"/>
</dbReference>
<dbReference type="RefSeq" id="WP_264500032.1">
    <property type="nucleotide sequence ID" value="NZ_JAPDDS010000002.1"/>
</dbReference>
<keyword evidence="1" id="KW-0472">Membrane</keyword>
<keyword evidence="1" id="KW-1133">Transmembrane helix</keyword>
<organism evidence="2 3">
    <name type="scientific">Luteolibacter flavescens</name>
    <dbReference type="NCBI Taxonomy" id="1859460"/>
    <lineage>
        <taxon>Bacteria</taxon>
        <taxon>Pseudomonadati</taxon>
        <taxon>Verrucomicrobiota</taxon>
        <taxon>Verrucomicrobiia</taxon>
        <taxon>Verrucomicrobiales</taxon>
        <taxon>Verrucomicrobiaceae</taxon>
        <taxon>Luteolibacter</taxon>
    </lineage>
</organism>
<sequence>MILLLILAAVVGGIPYLLLIMRTCRAKDWRKLRRMIAYPVIGVAVLLAAGHLSDHLVYRKSLEAVFDGKMTFSRPIFEYDSERGFQGDGYSFAVYPLSESIRQRFVSADLRLTGRYPERPADRDRWKTHLWTEAPFDPALDQYLEFALSSLDAGNEPRLEPHFSNLRAALGKKRTWYSYFHHDHGDSPGNIDFFAVDLDEGRVYLINHNT</sequence>
<protein>
    <submittedName>
        <fullName evidence="2">Uncharacterized protein</fullName>
    </submittedName>
</protein>
<evidence type="ECO:0000313" key="3">
    <source>
        <dbReference type="Proteomes" id="UP001207930"/>
    </source>
</evidence>
<dbReference type="EMBL" id="JAPDDS010000002">
    <property type="protein sequence ID" value="MCW1884072.1"/>
    <property type="molecule type" value="Genomic_DNA"/>
</dbReference>
<evidence type="ECO:0000313" key="2">
    <source>
        <dbReference type="EMBL" id="MCW1884072.1"/>
    </source>
</evidence>